<evidence type="ECO:0000259" key="2">
    <source>
        <dbReference type="Pfam" id="PF18181"/>
    </source>
</evidence>
<feature type="domain" description="SMODS and SLOG-associating 2TM effector" evidence="3">
    <location>
        <begin position="7"/>
        <end position="158"/>
    </location>
</feature>
<keyword evidence="1" id="KW-0472">Membrane</keyword>
<feature type="transmembrane region" description="Helical" evidence="1">
    <location>
        <begin position="51"/>
        <end position="68"/>
    </location>
</feature>
<feature type="transmembrane region" description="Helical" evidence="1">
    <location>
        <begin position="187"/>
        <end position="207"/>
    </location>
</feature>
<protein>
    <recommendedName>
        <fullName evidence="6">DUF4231 domain-containing protein</fullName>
    </recommendedName>
</protein>
<dbReference type="InterPro" id="IPR041116">
    <property type="entry name" value="SLATT_3"/>
</dbReference>
<evidence type="ECO:0000256" key="1">
    <source>
        <dbReference type="SAM" id="Phobius"/>
    </source>
</evidence>
<gene>
    <name evidence="4" type="ORF">HNQ97_003683</name>
</gene>
<feature type="domain" description="SMODS and SLOG-associating 2TM effector" evidence="2">
    <location>
        <begin position="162"/>
        <end position="285"/>
    </location>
</feature>
<keyword evidence="5" id="KW-1185">Reference proteome</keyword>
<keyword evidence="1" id="KW-0812">Transmembrane</keyword>
<accession>A0ABR6C9I0</accession>
<dbReference type="InterPro" id="IPR040884">
    <property type="entry name" value="SLATT_1"/>
</dbReference>
<reference evidence="4 5" key="1">
    <citation type="submission" date="2020-08" db="EMBL/GenBank/DDBJ databases">
        <title>Genomic Encyclopedia of Type Strains, Phase IV (KMG-IV): sequencing the most valuable type-strain genomes for metagenomic binning, comparative biology and taxonomic classification.</title>
        <authorList>
            <person name="Goeker M."/>
        </authorList>
    </citation>
    <scope>NUCLEOTIDE SEQUENCE [LARGE SCALE GENOMIC DNA]</scope>
    <source>
        <strain evidence="4 5">DSM 17455</strain>
    </source>
</reference>
<keyword evidence="1" id="KW-1133">Transmembrane helix</keyword>
<dbReference type="NCBIfam" id="NF033634">
    <property type="entry name" value="SLATT_1"/>
    <property type="match status" value="1"/>
</dbReference>
<dbReference type="RefSeq" id="WP_182574843.1">
    <property type="nucleotide sequence ID" value="NZ_JACJHY010000017.1"/>
</dbReference>
<evidence type="ECO:0000313" key="5">
    <source>
        <dbReference type="Proteomes" id="UP000587524"/>
    </source>
</evidence>
<feature type="transmembrane region" description="Helical" evidence="1">
    <location>
        <begin position="213"/>
        <end position="232"/>
    </location>
</feature>
<evidence type="ECO:0008006" key="6">
    <source>
        <dbReference type="Google" id="ProtNLM"/>
    </source>
</evidence>
<dbReference type="Proteomes" id="UP000587524">
    <property type="component" value="Unassembled WGS sequence"/>
</dbReference>
<dbReference type="Pfam" id="PF18181">
    <property type="entry name" value="SLATT_1"/>
    <property type="match status" value="1"/>
</dbReference>
<evidence type="ECO:0000259" key="3">
    <source>
        <dbReference type="Pfam" id="PF18184"/>
    </source>
</evidence>
<dbReference type="NCBIfam" id="NF033610">
    <property type="entry name" value="SLATT_3"/>
    <property type="match status" value="1"/>
</dbReference>
<organism evidence="4 5">
    <name type="scientific">Aminobacter ciceronei</name>
    <dbReference type="NCBI Taxonomy" id="150723"/>
    <lineage>
        <taxon>Bacteria</taxon>
        <taxon>Pseudomonadati</taxon>
        <taxon>Pseudomonadota</taxon>
        <taxon>Alphaproteobacteria</taxon>
        <taxon>Hyphomicrobiales</taxon>
        <taxon>Phyllobacteriaceae</taxon>
        <taxon>Aminobacter</taxon>
    </lineage>
</organism>
<dbReference type="Pfam" id="PF18184">
    <property type="entry name" value="SLATT_3"/>
    <property type="match status" value="1"/>
</dbReference>
<sequence length="294" mass="34132">MTQDEYPALYQSADSSSADAQWTYLLLLRLQYGLLFLAAFISLWFGGTPDIYIFYVFVVGTSTALLIYTSVQKPEKDWYACRALAESIKTSTWRYMMRAEPFEDSPKISTVKSKFSRFLKEILDANSHVRDPISKKPSTGDQITKAMNATRALSLEDRINRYRTERIEEQRRWYVSKVKTNRRHFRGWVIFCVIVQGAAIGLAMLRIRYDQQWSLWPTEPLLVLASAVVGWIQIKKFNELASAYSLTAHEIGILLTRIDHVKTEEDFSLFVNDAERAFSREHTQWVARQTEENL</sequence>
<comment type="caution">
    <text evidence="4">The sequence shown here is derived from an EMBL/GenBank/DDBJ whole genome shotgun (WGS) entry which is preliminary data.</text>
</comment>
<dbReference type="EMBL" id="JACJHZ010000017">
    <property type="protein sequence ID" value="MBA9021677.1"/>
    <property type="molecule type" value="Genomic_DNA"/>
</dbReference>
<proteinExistence type="predicted"/>
<feature type="transmembrane region" description="Helical" evidence="1">
    <location>
        <begin position="26"/>
        <end position="45"/>
    </location>
</feature>
<name>A0ABR6C9I0_9HYPH</name>
<evidence type="ECO:0000313" key="4">
    <source>
        <dbReference type="EMBL" id="MBA9021677.1"/>
    </source>
</evidence>